<evidence type="ECO:0000313" key="3">
    <source>
        <dbReference type="Proteomes" id="UP000248745"/>
    </source>
</evidence>
<organism evidence="2 3">
    <name type="scientific">Taibaiella soli</name>
    <dbReference type="NCBI Taxonomy" id="1649169"/>
    <lineage>
        <taxon>Bacteria</taxon>
        <taxon>Pseudomonadati</taxon>
        <taxon>Bacteroidota</taxon>
        <taxon>Chitinophagia</taxon>
        <taxon>Chitinophagales</taxon>
        <taxon>Chitinophagaceae</taxon>
        <taxon>Taibaiella</taxon>
    </lineage>
</organism>
<feature type="transmembrane region" description="Helical" evidence="1">
    <location>
        <begin position="111"/>
        <end position="134"/>
    </location>
</feature>
<protein>
    <submittedName>
        <fullName evidence="2">Uncharacterized protein</fullName>
    </submittedName>
</protein>
<feature type="transmembrane region" description="Helical" evidence="1">
    <location>
        <begin position="38"/>
        <end position="62"/>
    </location>
</feature>
<keyword evidence="1" id="KW-0472">Membrane</keyword>
<proteinExistence type="predicted"/>
<sequence length="151" mass="17071">MKENKLINILSILFITGHFSIIIEILALRFIGWYDTPAIKICLPIIVPLFAAYTTVIINYYVVNKSKTRVSEDLVNIVFAFIAIFIPLVFICIMGYILYYQAVSPMDNDDFTFFLGLGELIFGVYLGILVKSIYGATPPLESKKQTESQPT</sequence>
<keyword evidence="1" id="KW-1133">Transmembrane helix</keyword>
<keyword evidence="3" id="KW-1185">Reference proteome</keyword>
<name>A0A2W2AAZ9_9BACT</name>
<dbReference type="AlphaFoldDB" id="A0A2W2AAZ9"/>
<feature type="transmembrane region" description="Helical" evidence="1">
    <location>
        <begin position="74"/>
        <end position="99"/>
    </location>
</feature>
<feature type="transmembrane region" description="Helical" evidence="1">
    <location>
        <begin position="12"/>
        <end position="32"/>
    </location>
</feature>
<gene>
    <name evidence="2" type="ORF">DN068_11920</name>
</gene>
<evidence type="ECO:0000313" key="2">
    <source>
        <dbReference type="EMBL" id="PZF72565.1"/>
    </source>
</evidence>
<keyword evidence="1" id="KW-0812">Transmembrane</keyword>
<evidence type="ECO:0000256" key="1">
    <source>
        <dbReference type="SAM" id="Phobius"/>
    </source>
</evidence>
<comment type="caution">
    <text evidence="2">The sequence shown here is derived from an EMBL/GenBank/DDBJ whole genome shotgun (WGS) entry which is preliminary data.</text>
</comment>
<dbReference type="Proteomes" id="UP000248745">
    <property type="component" value="Unassembled WGS sequence"/>
</dbReference>
<reference evidence="2 3" key="1">
    <citation type="submission" date="2018-06" db="EMBL/GenBank/DDBJ databases">
        <title>Mucibacter soli gen. nov., sp. nov., a new member of the family Chitinophagaceae producing mucin.</title>
        <authorList>
            <person name="Kim M.-K."/>
            <person name="Park S."/>
            <person name="Kim T.-S."/>
            <person name="Joung Y."/>
            <person name="Han J.-H."/>
            <person name="Kim S.B."/>
        </authorList>
    </citation>
    <scope>NUCLEOTIDE SEQUENCE [LARGE SCALE GENOMIC DNA]</scope>
    <source>
        <strain evidence="2 3">R1-15</strain>
    </source>
</reference>
<accession>A0A2W2AAZ9</accession>
<dbReference type="EMBL" id="QKTW01000017">
    <property type="protein sequence ID" value="PZF72565.1"/>
    <property type="molecule type" value="Genomic_DNA"/>
</dbReference>
<dbReference type="RefSeq" id="WP_110999156.1">
    <property type="nucleotide sequence ID" value="NZ_QKTW01000017.1"/>
</dbReference>